<organism evidence="1">
    <name type="scientific">Ralstonia pickettii (strain 12J)</name>
    <dbReference type="NCBI Taxonomy" id="402626"/>
    <lineage>
        <taxon>Bacteria</taxon>
        <taxon>Pseudomonadati</taxon>
        <taxon>Pseudomonadota</taxon>
        <taxon>Betaproteobacteria</taxon>
        <taxon>Burkholderiales</taxon>
        <taxon>Burkholderiaceae</taxon>
        <taxon>Ralstonia</taxon>
    </lineage>
</organism>
<protein>
    <submittedName>
        <fullName evidence="1">Uncharacterized protein</fullName>
    </submittedName>
</protein>
<dbReference type="HOGENOM" id="CLU_1288004_0_0_4"/>
<name>B2UDT1_RALPJ</name>
<dbReference type="KEGG" id="rpi:Rpic_3200"/>
<dbReference type="EMBL" id="CP001068">
    <property type="protein sequence ID" value="ACD28322.1"/>
    <property type="molecule type" value="Genomic_DNA"/>
</dbReference>
<dbReference type="STRING" id="402626.Rpic_3200"/>
<evidence type="ECO:0000313" key="1">
    <source>
        <dbReference type="EMBL" id="ACD28322.1"/>
    </source>
</evidence>
<reference evidence="1" key="1">
    <citation type="submission" date="2008-05" db="EMBL/GenBank/DDBJ databases">
        <title>Complete sequence of chromosome1 of Ralstonia pickettii 12J.</title>
        <authorList>
            <consortium name="US DOE Joint Genome Institute"/>
            <person name="Lucas S."/>
            <person name="Copeland A."/>
            <person name="Lapidus A."/>
            <person name="Glavina del Rio T."/>
            <person name="Dalin E."/>
            <person name="Tice H."/>
            <person name="Bruce D."/>
            <person name="Goodwin L."/>
            <person name="Pitluck S."/>
            <person name="Meincke L."/>
            <person name="Brettin T."/>
            <person name="Detter J.C."/>
            <person name="Han C."/>
            <person name="Kuske C.R."/>
            <person name="Schmutz J."/>
            <person name="Larimer F."/>
            <person name="Land M."/>
            <person name="Hauser L."/>
            <person name="Kyrpides N."/>
            <person name="Mikhailova N."/>
            <person name="Marsh T."/>
            <person name="Richardson P."/>
        </authorList>
    </citation>
    <scope>NUCLEOTIDE SEQUENCE</scope>
    <source>
        <strain evidence="1">12J</strain>
    </source>
</reference>
<sequence length="214" mass="24787">MTKTLKDIELSNRLRTLIEGTFPTRGRFGALESVSGIGANRWKNFYYRKQEAAPDMVDFWCKKYPMEQTWLLTGVEAPNQAEFPFDAPVPRDWEGQTMGDRLNWVIKEWASPSGEQLFAYLEKKSRGSIPAAEWSRVVLRLAEPTLEMAQLVCQFRPRFTEWVLLGRVTGEPPVDPTDQSSIENWKKWNDLRMARHVELANRSRAAARQNHSQE</sequence>
<accession>B2UDT1</accession>
<gene>
    <name evidence="1" type="ordered locus">Rpic_3200</name>
</gene>
<proteinExistence type="predicted"/>
<dbReference type="AlphaFoldDB" id="B2UDT1"/>